<evidence type="ECO:0000313" key="3">
    <source>
        <dbReference type="Proteomes" id="UP000777438"/>
    </source>
</evidence>
<feature type="region of interest" description="Disordered" evidence="1">
    <location>
        <begin position="291"/>
        <end position="482"/>
    </location>
</feature>
<gene>
    <name evidence="2" type="ORF">B0T10DRAFT_99125</name>
</gene>
<feature type="compositionally biased region" description="Polar residues" evidence="1">
    <location>
        <begin position="329"/>
        <end position="341"/>
    </location>
</feature>
<evidence type="ECO:0000313" key="2">
    <source>
        <dbReference type="EMBL" id="KAH6884989.1"/>
    </source>
</evidence>
<feature type="region of interest" description="Disordered" evidence="1">
    <location>
        <begin position="72"/>
        <end position="154"/>
    </location>
</feature>
<dbReference type="EMBL" id="JAGPYM010000019">
    <property type="protein sequence ID" value="KAH6884989.1"/>
    <property type="molecule type" value="Genomic_DNA"/>
</dbReference>
<protein>
    <submittedName>
        <fullName evidence="2">Uncharacterized protein</fullName>
    </submittedName>
</protein>
<feature type="compositionally biased region" description="Polar residues" evidence="1">
    <location>
        <begin position="466"/>
        <end position="475"/>
    </location>
</feature>
<organism evidence="2 3">
    <name type="scientific">Thelonectria olida</name>
    <dbReference type="NCBI Taxonomy" id="1576542"/>
    <lineage>
        <taxon>Eukaryota</taxon>
        <taxon>Fungi</taxon>
        <taxon>Dikarya</taxon>
        <taxon>Ascomycota</taxon>
        <taxon>Pezizomycotina</taxon>
        <taxon>Sordariomycetes</taxon>
        <taxon>Hypocreomycetidae</taxon>
        <taxon>Hypocreales</taxon>
        <taxon>Nectriaceae</taxon>
        <taxon>Thelonectria</taxon>
    </lineage>
</organism>
<evidence type="ECO:0000256" key="1">
    <source>
        <dbReference type="SAM" id="MobiDB-lite"/>
    </source>
</evidence>
<feature type="compositionally biased region" description="Basic and acidic residues" evidence="1">
    <location>
        <begin position="397"/>
        <end position="414"/>
    </location>
</feature>
<proteinExistence type="predicted"/>
<feature type="compositionally biased region" description="Low complexity" evidence="1">
    <location>
        <begin position="76"/>
        <end position="85"/>
    </location>
</feature>
<feature type="compositionally biased region" description="Acidic residues" evidence="1">
    <location>
        <begin position="363"/>
        <end position="390"/>
    </location>
</feature>
<reference evidence="2 3" key="1">
    <citation type="journal article" date="2021" name="Nat. Commun.">
        <title>Genetic determinants of endophytism in the Arabidopsis root mycobiome.</title>
        <authorList>
            <person name="Mesny F."/>
            <person name="Miyauchi S."/>
            <person name="Thiergart T."/>
            <person name="Pickel B."/>
            <person name="Atanasova L."/>
            <person name="Karlsson M."/>
            <person name="Huettel B."/>
            <person name="Barry K.W."/>
            <person name="Haridas S."/>
            <person name="Chen C."/>
            <person name="Bauer D."/>
            <person name="Andreopoulos W."/>
            <person name="Pangilinan J."/>
            <person name="LaButti K."/>
            <person name="Riley R."/>
            <person name="Lipzen A."/>
            <person name="Clum A."/>
            <person name="Drula E."/>
            <person name="Henrissat B."/>
            <person name="Kohler A."/>
            <person name="Grigoriev I.V."/>
            <person name="Martin F.M."/>
            <person name="Hacquard S."/>
        </authorList>
    </citation>
    <scope>NUCLEOTIDE SEQUENCE [LARGE SCALE GENOMIC DNA]</scope>
    <source>
        <strain evidence="2 3">MPI-CAGE-CH-0241</strain>
    </source>
</reference>
<sequence>MGPPWKVKQWDPSQPNREPRAGLSDASFAQSIACNAENSSPVIVGGEDLTDVDHYAELPSIQVIIDGAIRSDDSATDSTDTPTSAGGASRKPILIPSDVDPDAEDSDDSDSSLPPAHKLIISVTQSRRRRISRMESPVTKPDIHNGTHSGEPTPLYGNGPCIANVATESPRSAPHCAADLSIPAHGSPAPCLAYDTFPETPHGCPGHLTLDSPEGQDFGLVDATKPGAIASDTIQTATSISSSQNASDSSNSALTSQLPIATLETVEVPNKSGDLPLSAALSRCSSISRARDATSKTQLSPEAAQSQDHTATGWGSSDVETQAHEASFGLSSGTQEASYPSQEPMMRRHSHRQAAHRSTRYDDDSDSNADGDSEGSEDFDDTNSTCDEDYCSPLTTGKERGQKSKTSDEGEQCPRKRHRVSQSPTGLMRHAAASAKRSRQCRASQRYSALPPKGRRRSWGSGILSPASSQATSSGICLGRSV</sequence>
<feature type="compositionally biased region" description="Acidic residues" evidence="1">
    <location>
        <begin position="99"/>
        <end position="110"/>
    </location>
</feature>
<feature type="compositionally biased region" description="Basic residues" evidence="1">
    <location>
        <begin position="347"/>
        <end position="358"/>
    </location>
</feature>
<comment type="caution">
    <text evidence="2">The sequence shown here is derived from an EMBL/GenBank/DDBJ whole genome shotgun (WGS) entry which is preliminary data.</text>
</comment>
<name>A0A9P9ALP0_9HYPO</name>
<keyword evidence="3" id="KW-1185">Reference proteome</keyword>
<dbReference type="AlphaFoldDB" id="A0A9P9ALP0"/>
<accession>A0A9P9ALP0</accession>
<feature type="region of interest" description="Disordered" evidence="1">
    <location>
        <begin position="1"/>
        <end position="25"/>
    </location>
</feature>
<dbReference type="Proteomes" id="UP000777438">
    <property type="component" value="Unassembled WGS sequence"/>
</dbReference>
<feature type="compositionally biased region" description="Polar residues" evidence="1">
    <location>
        <begin position="295"/>
        <end position="320"/>
    </location>
</feature>